<dbReference type="EMBL" id="SWFT01000090">
    <property type="protein sequence ID" value="KAA8902405.1"/>
    <property type="molecule type" value="Genomic_DNA"/>
</dbReference>
<proteinExistence type="predicted"/>
<accession>A0A642UNW3</accession>
<dbReference type="SUPFAM" id="SSF58113">
    <property type="entry name" value="Apolipoprotein A-I"/>
    <property type="match status" value="1"/>
</dbReference>
<dbReference type="OrthoDB" id="3260408at2759"/>
<feature type="compositionally biased region" description="Polar residues" evidence="1">
    <location>
        <begin position="267"/>
        <end position="276"/>
    </location>
</feature>
<evidence type="ECO:0008006" key="5">
    <source>
        <dbReference type="Google" id="ProtNLM"/>
    </source>
</evidence>
<dbReference type="Proteomes" id="UP000449547">
    <property type="component" value="Unassembled WGS sequence"/>
</dbReference>
<dbReference type="GeneID" id="54781510"/>
<reference evidence="3 4" key="1">
    <citation type="submission" date="2019-07" db="EMBL/GenBank/DDBJ databases">
        <title>Genome assembly of two rare yeast pathogens: Diutina rugosa and Trichomonascus ciferrii.</title>
        <authorList>
            <person name="Mixao V."/>
            <person name="Saus E."/>
            <person name="Hansen A."/>
            <person name="Lass-Flor C."/>
            <person name="Gabaldon T."/>
        </authorList>
    </citation>
    <scope>NUCLEOTIDE SEQUENCE [LARGE SCALE GENOMIC DNA]</scope>
    <source>
        <strain evidence="3 4">CBS 613</strain>
    </source>
</reference>
<sequence length="653" mass="74927">MFGVKRFGWKKLLFLLFAYTFWVWNTSCSTHGPAPNDITSAGRFTELTCKNGFQLYQLIEQNLIPHWYKFDAKYDVSSRYYDFVDNLDSKYQIRTHAATVKYHADIYWTKSRFYLELLKVKVEYYVNILDAWAKPYYNRVITQANRFYWVTVDPQIKNLKQRFFPNSINVGDESAGFWSLITSWVDKLNTKTAPSVAEDNPEPEPIDLVAPVEVVEERDEYDDVEIAPDSTPESLDLNEDEEWYEDETVQVVQTVTVTQSDTESVEGTTSLTSAESETPAASVKVETIIETVDGTKVIRERHVPVEVETVKLETYNTDSDLVETHQYVDQLLNYFAVKVNKTLELATESLSSEMEPHLQDLLDEVKPKASKLLQQFNAKIMTTYKRLNEMLIEIGKDYEAILESNDAEYPESVSRQQFRDKIAEAYQIAEDMGREVTALMAPAHTRIVKQYFKVLQETIDVIDSFADSTVQDFHRQLSAALEAASAQAPQDVDQWQAWKQFHRTKELIFEYRDYLYDTFVEYRDTKGRAQVVVGLDAWSDYVSQIDFSVNTLGNDNDQYLQLVRAKGNVQFQMREGLVSKILEEAAAQPEEIADSNETETNADPLGDLGDDADIEIDESVNDNIDVDELEQVEVGVDDEALNADDAEIESETH</sequence>
<protein>
    <recommendedName>
        <fullName evidence="5">Outer spore wall assembly protein SHE10</fullName>
    </recommendedName>
</protein>
<keyword evidence="2" id="KW-0732">Signal</keyword>
<comment type="caution">
    <text evidence="3">The sequence shown here is derived from an EMBL/GenBank/DDBJ whole genome shotgun (WGS) entry which is preliminary data.</text>
</comment>
<evidence type="ECO:0000313" key="4">
    <source>
        <dbReference type="Proteomes" id="UP000449547"/>
    </source>
</evidence>
<evidence type="ECO:0000256" key="2">
    <source>
        <dbReference type="SAM" id="SignalP"/>
    </source>
</evidence>
<dbReference type="VEuPathDB" id="FungiDB:DIURU_002859"/>
<dbReference type="AlphaFoldDB" id="A0A642UNW3"/>
<feature type="compositionally biased region" description="Acidic residues" evidence="1">
    <location>
        <begin position="608"/>
        <end position="653"/>
    </location>
</feature>
<dbReference type="RefSeq" id="XP_034012390.1">
    <property type="nucleotide sequence ID" value="XM_034155556.1"/>
</dbReference>
<feature type="region of interest" description="Disordered" evidence="1">
    <location>
        <begin position="590"/>
        <end position="653"/>
    </location>
</feature>
<gene>
    <name evidence="3" type="ORF">DIURU_002859</name>
</gene>
<feature type="chain" id="PRO_5024826717" description="Outer spore wall assembly protein SHE10" evidence="2">
    <location>
        <begin position="29"/>
        <end position="653"/>
    </location>
</feature>
<feature type="region of interest" description="Disordered" evidence="1">
    <location>
        <begin position="259"/>
        <end position="278"/>
    </location>
</feature>
<name>A0A642UNW3_DIURU</name>
<keyword evidence="4" id="KW-1185">Reference proteome</keyword>
<organism evidence="3 4">
    <name type="scientific">Diutina rugosa</name>
    <name type="common">Yeast</name>
    <name type="synonym">Candida rugosa</name>
    <dbReference type="NCBI Taxonomy" id="5481"/>
    <lineage>
        <taxon>Eukaryota</taxon>
        <taxon>Fungi</taxon>
        <taxon>Dikarya</taxon>
        <taxon>Ascomycota</taxon>
        <taxon>Saccharomycotina</taxon>
        <taxon>Pichiomycetes</taxon>
        <taxon>Debaryomycetaceae</taxon>
        <taxon>Diutina</taxon>
    </lineage>
</organism>
<evidence type="ECO:0000313" key="3">
    <source>
        <dbReference type="EMBL" id="KAA8902405.1"/>
    </source>
</evidence>
<evidence type="ECO:0000256" key="1">
    <source>
        <dbReference type="SAM" id="MobiDB-lite"/>
    </source>
</evidence>
<feature type="signal peptide" evidence="2">
    <location>
        <begin position="1"/>
        <end position="28"/>
    </location>
</feature>